<dbReference type="OrthoDB" id="10017160at2759"/>
<dbReference type="AlphaFoldDB" id="A0A4C1WNG7"/>
<keyword evidence="2" id="KW-1185">Reference proteome</keyword>
<proteinExistence type="predicted"/>
<dbReference type="EMBL" id="BGZK01000605">
    <property type="protein sequence ID" value="GBP52563.1"/>
    <property type="molecule type" value="Genomic_DNA"/>
</dbReference>
<protein>
    <submittedName>
        <fullName evidence="1">Uncharacterized protein</fullName>
    </submittedName>
</protein>
<dbReference type="Proteomes" id="UP000299102">
    <property type="component" value="Unassembled WGS sequence"/>
</dbReference>
<evidence type="ECO:0000313" key="1">
    <source>
        <dbReference type="EMBL" id="GBP52563.1"/>
    </source>
</evidence>
<reference evidence="1 2" key="1">
    <citation type="journal article" date="2019" name="Commun. Biol.">
        <title>The bagworm genome reveals a unique fibroin gene that provides high tensile strength.</title>
        <authorList>
            <person name="Kono N."/>
            <person name="Nakamura H."/>
            <person name="Ohtoshi R."/>
            <person name="Tomita M."/>
            <person name="Numata K."/>
            <person name="Arakawa K."/>
        </authorList>
    </citation>
    <scope>NUCLEOTIDE SEQUENCE [LARGE SCALE GENOMIC DNA]</scope>
</reference>
<accession>A0A4C1WNG7</accession>
<gene>
    <name evidence="1" type="ORF">EVAR_39086_1</name>
</gene>
<name>A0A4C1WNG7_EUMVA</name>
<sequence>MNFVAIEASKKIITDFGWPFMISCHERMKGCSPLPLFITTSFRRVRTNLTDDLREGRPTATPEDDISAVRLMTVTHQQIWTNLGIASEKQMRAKQHAARSATRSHLRLQSGQAYC</sequence>
<comment type="caution">
    <text evidence="1">The sequence shown here is derived from an EMBL/GenBank/DDBJ whole genome shotgun (WGS) entry which is preliminary data.</text>
</comment>
<organism evidence="1 2">
    <name type="scientific">Eumeta variegata</name>
    <name type="common">Bagworm moth</name>
    <name type="synonym">Eumeta japonica</name>
    <dbReference type="NCBI Taxonomy" id="151549"/>
    <lineage>
        <taxon>Eukaryota</taxon>
        <taxon>Metazoa</taxon>
        <taxon>Ecdysozoa</taxon>
        <taxon>Arthropoda</taxon>
        <taxon>Hexapoda</taxon>
        <taxon>Insecta</taxon>
        <taxon>Pterygota</taxon>
        <taxon>Neoptera</taxon>
        <taxon>Endopterygota</taxon>
        <taxon>Lepidoptera</taxon>
        <taxon>Glossata</taxon>
        <taxon>Ditrysia</taxon>
        <taxon>Tineoidea</taxon>
        <taxon>Psychidae</taxon>
        <taxon>Oiketicinae</taxon>
        <taxon>Eumeta</taxon>
    </lineage>
</organism>
<evidence type="ECO:0000313" key="2">
    <source>
        <dbReference type="Proteomes" id="UP000299102"/>
    </source>
</evidence>